<dbReference type="Proteomes" id="UP001302329">
    <property type="component" value="Unassembled WGS sequence"/>
</dbReference>
<evidence type="ECO:0000313" key="1">
    <source>
        <dbReference type="EMBL" id="MEA5442108.1"/>
    </source>
</evidence>
<accession>A0ABU5SUD9</accession>
<protein>
    <submittedName>
        <fullName evidence="1">Uncharacterized protein</fullName>
    </submittedName>
</protein>
<evidence type="ECO:0000313" key="2">
    <source>
        <dbReference type="Proteomes" id="UP001302329"/>
    </source>
</evidence>
<organism evidence="1 2">
    <name type="scientific">Cyanobium gracile UHCC 0281</name>
    <dbReference type="NCBI Taxonomy" id="3110309"/>
    <lineage>
        <taxon>Bacteria</taxon>
        <taxon>Bacillati</taxon>
        <taxon>Cyanobacteriota</taxon>
        <taxon>Cyanophyceae</taxon>
        <taxon>Synechococcales</taxon>
        <taxon>Prochlorococcaceae</taxon>
        <taxon>Cyanobium</taxon>
    </lineage>
</organism>
<proteinExistence type="predicted"/>
<sequence>MPPTPSAAYERLRQCIAKRMRMSHIYQPLMLMELLSRSSPAPAQDVARRILASAWWARFTFNGITAYGNGA</sequence>
<dbReference type="EMBL" id="JAYGHY010000013">
    <property type="protein sequence ID" value="MEA5442108.1"/>
    <property type="molecule type" value="Genomic_DNA"/>
</dbReference>
<reference evidence="1 2" key="1">
    <citation type="submission" date="2023-12" db="EMBL/GenBank/DDBJ databases">
        <title>Baltic Sea Cyanobacteria.</title>
        <authorList>
            <person name="Delbaje E."/>
            <person name="Fewer D.P."/>
            <person name="Shishido T.K."/>
        </authorList>
    </citation>
    <scope>NUCLEOTIDE SEQUENCE [LARGE SCALE GENOMIC DNA]</scope>
    <source>
        <strain evidence="1 2">UHCC 0281</strain>
    </source>
</reference>
<comment type="caution">
    <text evidence="1">The sequence shown here is derived from an EMBL/GenBank/DDBJ whole genome shotgun (WGS) entry which is preliminary data.</text>
</comment>
<name>A0ABU5SUD9_9CYAN</name>
<gene>
    <name evidence="1" type="ORF">VB739_06045</name>
</gene>
<keyword evidence="2" id="KW-1185">Reference proteome</keyword>
<dbReference type="RefSeq" id="WP_323356198.1">
    <property type="nucleotide sequence ID" value="NZ_JAYGHY010000013.1"/>
</dbReference>